<keyword evidence="3" id="KW-1185">Reference proteome</keyword>
<name>A0A151NAC0_ALLMI</name>
<sequence length="143" mass="15732">MPFVQQFGKPARSCPRTTSGSYNKKGKGVCGVATRPLLESATGTGNVSRDTREVKGSPLNESSRLSGSKEKVPGHWQSLLHLFQSLPLDALIHNFKQGDQVLVKKWRKDPLAESWQCNKSCHLKTPNSILGEGMLDKPPHDLV</sequence>
<dbReference type="AlphaFoldDB" id="A0A151NAC0"/>
<proteinExistence type="predicted"/>
<dbReference type="Proteomes" id="UP000050525">
    <property type="component" value="Unassembled WGS sequence"/>
</dbReference>
<comment type="caution">
    <text evidence="2">The sequence shown here is derived from an EMBL/GenBank/DDBJ whole genome shotgun (WGS) entry which is preliminary data.</text>
</comment>
<feature type="region of interest" description="Disordered" evidence="1">
    <location>
        <begin position="40"/>
        <end position="70"/>
    </location>
</feature>
<evidence type="ECO:0000256" key="1">
    <source>
        <dbReference type="SAM" id="MobiDB-lite"/>
    </source>
</evidence>
<evidence type="ECO:0000313" key="2">
    <source>
        <dbReference type="EMBL" id="KYO33721.1"/>
    </source>
</evidence>
<evidence type="ECO:0008006" key="4">
    <source>
        <dbReference type="Google" id="ProtNLM"/>
    </source>
</evidence>
<reference evidence="2 3" key="1">
    <citation type="journal article" date="2012" name="Genome Biol.">
        <title>Sequencing three crocodilian genomes to illuminate the evolution of archosaurs and amniotes.</title>
        <authorList>
            <person name="St John J.A."/>
            <person name="Braun E.L."/>
            <person name="Isberg S.R."/>
            <person name="Miles L.G."/>
            <person name="Chong A.Y."/>
            <person name="Gongora J."/>
            <person name="Dalzell P."/>
            <person name="Moran C."/>
            <person name="Bed'hom B."/>
            <person name="Abzhanov A."/>
            <person name="Burgess S.C."/>
            <person name="Cooksey A.M."/>
            <person name="Castoe T.A."/>
            <person name="Crawford N.G."/>
            <person name="Densmore L.D."/>
            <person name="Drew J.C."/>
            <person name="Edwards S.V."/>
            <person name="Faircloth B.C."/>
            <person name="Fujita M.K."/>
            <person name="Greenwold M.J."/>
            <person name="Hoffmann F.G."/>
            <person name="Howard J.M."/>
            <person name="Iguchi T."/>
            <person name="Janes D.E."/>
            <person name="Khan S.Y."/>
            <person name="Kohno S."/>
            <person name="de Koning A.J."/>
            <person name="Lance S.L."/>
            <person name="McCarthy F.M."/>
            <person name="McCormack J.E."/>
            <person name="Merchant M.E."/>
            <person name="Peterson D.G."/>
            <person name="Pollock D.D."/>
            <person name="Pourmand N."/>
            <person name="Raney B.J."/>
            <person name="Roessler K.A."/>
            <person name="Sanford J.R."/>
            <person name="Sawyer R.H."/>
            <person name="Schmidt C.J."/>
            <person name="Triplett E.W."/>
            <person name="Tuberville T.D."/>
            <person name="Venegas-Anaya M."/>
            <person name="Howard J.T."/>
            <person name="Jarvis E.D."/>
            <person name="Guillette L.J.Jr."/>
            <person name="Glenn T.C."/>
            <person name="Green R.E."/>
            <person name="Ray D.A."/>
        </authorList>
    </citation>
    <scope>NUCLEOTIDE SEQUENCE [LARGE SCALE GENOMIC DNA]</scope>
    <source>
        <strain evidence="2">KSC_2009_1</strain>
    </source>
</reference>
<feature type="region of interest" description="Disordered" evidence="1">
    <location>
        <begin position="1"/>
        <end position="25"/>
    </location>
</feature>
<accession>A0A151NAC0</accession>
<gene>
    <name evidence="2" type="ORF">Y1Q_0008847</name>
</gene>
<evidence type="ECO:0000313" key="3">
    <source>
        <dbReference type="Proteomes" id="UP000050525"/>
    </source>
</evidence>
<organism evidence="2 3">
    <name type="scientific">Alligator mississippiensis</name>
    <name type="common">American alligator</name>
    <dbReference type="NCBI Taxonomy" id="8496"/>
    <lineage>
        <taxon>Eukaryota</taxon>
        <taxon>Metazoa</taxon>
        <taxon>Chordata</taxon>
        <taxon>Craniata</taxon>
        <taxon>Vertebrata</taxon>
        <taxon>Euteleostomi</taxon>
        <taxon>Archelosauria</taxon>
        <taxon>Archosauria</taxon>
        <taxon>Crocodylia</taxon>
        <taxon>Alligatoridae</taxon>
        <taxon>Alligatorinae</taxon>
        <taxon>Alligator</taxon>
    </lineage>
</organism>
<protein>
    <recommendedName>
        <fullName evidence="4">Murine leukemia virus integrase C-terminal domain-containing protein</fullName>
    </recommendedName>
</protein>
<dbReference type="EMBL" id="AKHW03003682">
    <property type="protein sequence ID" value="KYO33721.1"/>
    <property type="molecule type" value="Genomic_DNA"/>
</dbReference>